<dbReference type="Pfam" id="PF17425">
    <property type="entry name" value="Arylsulfotran_N"/>
    <property type="match status" value="1"/>
</dbReference>
<dbReference type="InterPro" id="IPR035391">
    <property type="entry name" value="Arylsulfotran_N"/>
</dbReference>
<protein>
    <submittedName>
        <fullName evidence="2">Arylsulfotransferase (ASST)</fullName>
    </submittedName>
</protein>
<dbReference type="GO" id="GO:0016740">
    <property type="term" value="F:transferase activity"/>
    <property type="evidence" value="ECO:0007669"/>
    <property type="project" value="UniProtKB-KW"/>
</dbReference>
<evidence type="ECO:0000259" key="1">
    <source>
        <dbReference type="Pfam" id="PF17425"/>
    </source>
</evidence>
<name>A0A3S8SEZ2_LACHE</name>
<reference evidence="2 3" key="1">
    <citation type="submission" date="2017-02" db="EMBL/GenBank/DDBJ databases">
        <title>Complete genome sequence of Lactobacillus helveticus.</title>
        <authorList>
            <person name="Kim J.F."/>
            <person name="Chung Y."/>
            <person name="Kwak M."/>
        </authorList>
    </citation>
    <scope>NUCLEOTIDE SEQUENCE [LARGE SCALE GENOMIC DNA]</scope>
    <source>
        <strain evidence="2 3">LH5</strain>
    </source>
</reference>
<gene>
    <name evidence="2" type="ORF">LH5_02168</name>
</gene>
<dbReference type="EMBL" id="CP019581">
    <property type="protein sequence ID" value="AZK92354.1"/>
    <property type="molecule type" value="Genomic_DNA"/>
</dbReference>
<proteinExistence type="predicted"/>
<evidence type="ECO:0000313" key="3">
    <source>
        <dbReference type="Proteomes" id="UP000267945"/>
    </source>
</evidence>
<keyword evidence="2" id="KW-0808">Transferase</keyword>
<feature type="domain" description="Arylsulfotransferase N-terminal" evidence="1">
    <location>
        <begin position="49"/>
        <end position="96"/>
    </location>
</feature>
<dbReference type="AlphaFoldDB" id="A0A3S8SEZ2"/>
<sequence>MQKKTKLSDSQIIKNLGVKKVVNSSNDALTAKYADIVRSQQYSWENPYIKVNPYENSPLTALMIFHTDQPTKISYRVIGKSANTTIKNEVKGYQTNH</sequence>
<dbReference type="Proteomes" id="UP000267945">
    <property type="component" value="Chromosome"/>
</dbReference>
<dbReference type="Gene3D" id="2.60.40.3100">
    <property type="entry name" value="Arylsulphate sulphotransferase monomer, N-terminal domain"/>
    <property type="match status" value="1"/>
</dbReference>
<evidence type="ECO:0000313" key="2">
    <source>
        <dbReference type="EMBL" id="AZK92354.1"/>
    </source>
</evidence>
<accession>A0A3S8SEZ2</accession>
<organism evidence="2 3">
    <name type="scientific">Lactobacillus helveticus</name>
    <name type="common">Lactobacillus suntoryeus</name>
    <dbReference type="NCBI Taxonomy" id="1587"/>
    <lineage>
        <taxon>Bacteria</taxon>
        <taxon>Bacillati</taxon>
        <taxon>Bacillota</taxon>
        <taxon>Bacilli</taxon>
        <taxon>Lactobacillales</taxon>
        <taxon>Lactobacillaceae</taxon>
        <taxon>Lactobacillus</taxon>
    </lineage>
</organism>
<dbReference type="InterPro" id="IPR038477">
    <property type="entry name" value="ASST_N_sf"/>
</dbReference>